<reference evidence="8" key="1">
    <citation type="submission" date="2016-10" db="EMBL/GenBank/DDBJ databases">
        <authorList>
            <person name="Varghese N."/>
            <person name="Submissions S."/>
        </authorList>
    </citation>
    <scope>NUCLEOTIDE SEQUENCE [LARGE SCALE GENOMIC DNA]</scope>
    <source>
        <strain evidence="8">DSM 22900</strain>
    </source>
</reference>
<accession>A0A1I1LCZ3</accession>
<dbReference type="InterPro" id="IPR000531">
    <property type="entry name" value="Beta-barrel_TonB"/>
</dbReference>
<proteinExistence type="inferred from homology"/>
<gene>
    <name evidence="7" type="ORF">SAMN05421747_11911</name>
</gene>
<evidence type="ECO:0000259" key="6">
    <source>
        <dbReference type="Pfam" id="PF07715"/>
    </source>
</evidence>
<evidence type="ECO:0000256" key="3">
    <source>
        <dbReference type="ARBA" id="ARBA00023237"/>
    </source>
</evidence>
<dbReference type="EMBL" id="FOLL01000019">
    <property type="protein sequence ID" value="SFC68263.1"/>
    <property type="molecule type" value="Genomic_DNA"/>
</dbReference>
<keyword evidence="4" id="KW-0798">TonB box</keyword>
<dbReference type="PANTHER" id="PTHR40980">
    <property type="entry name" value="PLUG DOMAIN-CONTAINING PROTEIN"/>
    <property type="match status" value="1"/>
</dbReference>
<organism evidence="7 8">
    <name type="scientific">Parapedobacter composti</name>
    <dbReference type="NCBI Taxonomy" id="623281"/>
    <lineage>
        <taxon>Bacteria</taxon>
        <taxon>Pseudomonadati</taxon>
        <taxon>Bacteroidota</taxon>
        <taxon>Sphingobacteriia</taxon>
        <taxon>Sphingobacteriales</taxon>
        <taxon>Sphingobacteriaceae</taxon>
        <taxon>Parapedobacter</taxon>
    </lineage>
</organism>
<dbReference type="InterPro" id="IPR008969">
    <property type="entry name" value="CarboxyPept-like_regulatory"/>
</dbReference>
<dbReference type="Pfam" id="PF00593">
    <property type="entry name" value="TonB_dep_Rec_b-barrel"/>
    <property type="match status" value="1"/>
</dbReference>
<dbReference type="InterPro" id="IPR012910">
    <property type="entry name" value="Plug_dom"/>
</dbReference>
<dbReference type="InterPro" id="IPR010104">
    <property type="entry name" value="TonB_rcpt_bac"/>
</dbReference>
<dbReference type="GO" id="GO:0009279">
    <property type="term" value="C:cell outer membrane"/>
    <property type="evidence" value="ECO:0007669"/>
    <property type="project" value="UniProtKB-SubCell"/>
</dbReference>
<keyword evidence="3" id="KW-0998">Cell outer membrane</keyword>
<dbReference type="SUPFAM" id="SSF49464">
    <property type="entry name" value="Carboxypeptidase regulatory domain-like"/>
    <property type="match status" value="1"/>
</dbReference>
<feature type="domain" description="TonB-dependent receptor plug" evidence="6">
    <location>
        <begin position="224"/>
        <end position="321"/>
    </location>
</feature>
<dbReference type="Gene3D" id="2.170.130.10">
    <property type="entry name" value="TonB-dependent receptor, plug domain"/>
    <property type="match status" value="1"/>
</dbReference>
<dbReference type="STRING" id="623281.SAMN05421747_11911"/>
<sequence>MSRLLFLLLVISGTTSGILFASDVMSQHLRKVSVTVEADDRSNLGSIFRQLEKQSGFRFYYNKEVGEMEAVGFINSGNTNLYELLEALSGTFHLKITQNKNIIAVTQALPQQSGRIVGRITDAVSGEPLPNATIQLQGSSSVTVTDNRGLYRLNGVPAGHAELVVRYLGYVDQQVSVNVEAGRAKQADVAMTPQLTELEGITVSGIRRGEVKSLNTMKNAENIKYVLSQEQIERFPDNTVGEALQRVPGVAVGYSYGLARNVIIRGLGQDQGSITLNGNRLPSTSAGSRTTDLNGILSNTVEAIEVIKTLTPDQDADGTAGTVNIITKTPPENSRSLDGKASLGNNLLVGKNLYEVGLNYSERKTKWGYQLGGSYMRSLRGEDRIQKSYGNYTVADVDQQNWLRVISLEDTQLKRDNVGIQAELNFYPHPEASFYLRGNYNKYYEIQARNNRNFVIGQYQNASEVSGVTVEHAGNDRDYNRDLLMFSLGGKKAAGNWELFGDLTYSRGVYDQPIYYSANFTRRGLSGTVDLSELRTPLISLQGDDVYNPNQYATNQYVNRHDSALDHDGQATVNATRSFRFNERDRGIIKFGGRFRYKYNERSRNYFRHVLRDGNFSLADFNTGIERNDYYQNKYRIGMFPDVERMERYFRDNPELFIDDVTYTRQNTDPDSYTGTEYLAAAYAMTRFNVDKLEVTAGVRYEQTGFDYKGNEVVLDEDGVYVRTNPVNTSKMFDGFFPSINLKYALTPQTNLRAAATRSLSRPSYYDLVPWEEVLNRNQRVNKGNPDLQQATATNLDVLFEHYLSKIGLLSGGVFYKRINDYIYSRSFQQVGGEYDGWRIDQATNGAAADVYGFELAWQQQFTFLPGFLNGFGIYANYTQIQSSFDVPGIEMDRTVRLPDMRPKVGNLALSYEKYGFSGRISAYFYETFTMELADTPDNDLIEAGRMQLDFSASQRINPKTRIFIGVSNLTNAPVRNYYGDGRPDNDRIYSVWGNVGIRYSPF</sequence>
<dbReference type="RefSeq" id="WP_170845788.1">
    <property type="nucleotide sequence ID" value="NZ_FOLL01000019.1"/>
</dbReference>
<dbReference type="NCBIfam" id="TIGR01782">
    <property type="entry name" value="TonB-Xanth-Caul"/>
    <property type="match status" value="1"/>
</dbReference>
<evidence type="ECO:0000256" key="4">
    <source>
        <dbReference type="RuleBase" id="RU003357"/>
    </source>
</evidence>
<dbReference type="SUPFAM" id="SSF56935">
    <property type="entry name" value="Porins"/>
    <property type="match status" value="1"/>
</dbReference>
<dbReference type="InterPro" id="IPR036942">
    <property type="entry name" value="Beta-barrel_TonB_sf"/>
</dbReference>
<comment type="similarity">
    <text evidence="4">Belongs to the TonB-dependent receptor family.</text>
</comment>
<dbReference type="Gene3D" id="2.40.170.20">
    <property type="entry name" value="TonB-dependent receptor, beta-barrel domain"/>
    <property type="match status" value="1"/>
</dbReference>
<evidence type="ECO:0000256" key="1">
    <source>
        <dbReference type="ARBA" id="ARBA00004442"/>
    </source>
</evidence>
<dbReference type="Pfam" id="PF13620">
    <property type="entry name" value="CarboxypepD_reg"/>
    <property type="match status" value="1"/>
</dbReference>
<dbReference type="Pfam" id="PF07715">
    <property type="entry name" value="Plug"/>
    <property type="match status" value="1"/>
</dbReference>
<keyword evidence="8" id="KW-1185">Reference proteome</keyword>
<name>A0A1I1LCZ3_9SPHI</name>
<dbReference type="Gene3D" id="2.60.40.1120">
    <property type="entry name" value="Carboxypeptidase-like, regulatory domain"/>
    <property type="match status" value="1"/>
</dbReference>
<keyword evidence="2 4" id="KW-0472">Membrane</keyword>
<keyword evidence="7" id="KW-0675">Receptor</keyword>
<evidence type="ECO:0000256" key="2">
    <source>
        <dbReference type="ARBA" id="ARBA00023136"/>
    </source>
</evidence>
<comment type="subcellular location">
    <subcellularLocation>
        <location evidence="1 4">Cell outer membrane</location>
    </subcellularLocation>
</comment>
<protein>
    <submittedName>
        <fullName evidence="7">TonB-dependent receptor</fullName>
    </submittedName>
</protein>
<evidence type="ECO:0000313" key="8">
    <source>
        <dbReference type="Proteomes" id="UP000199577"/>
    </source>
</evidence>
<dbReference type="InterPro" id="IPR037066">
    <property type="entry name" value="Plug_dom_sf"/>
</dbReference>
<dbReference type="Proteomes" id="UP000199577">
    <property type="component" value="Unassembled WGS sequence"/>
</dbReference>
<evidence type="ECO:0000313" key="7">
    <source>
        <dbReference type="EMBL" id="SFC68263.1"/>
    </source>
</evidence>
<dbReference type="PANTHER" id="PTHR40980:SF4">
    <property type="entry name" value="TONB-DEPENDENT RECEPTOR-LIKE BETA-BARREL DOMAIN-CONTAINING PROTEIN"/>
    <property type="match status" value="1"/>
</dbReference>
<evidence type="ECO:0000259" key="5">
    <source>
        <dbReference type="Pfam" id="PF00593"/>
    </source>
</evidence>
<dbReference type="AlphaFoldDB" id="A0A1I1LCZ3"/>
<feature type="domain" description="TonB-dependent receptor-like beta-barrel" evidence="5">
    <location>
        <begin position="501"/>
        <end position="970"/>
    </location>
</feature>